<protein>
    <submittedName>
        <fullName evidence="3">Transcriptional regulator, MerR family protein</fullName>
    </submittedName>
</protein>
<proteinExistence type="predicted"/>
<evidence type="ECO:0000313" key="4">
    <source>
        <dbReference type="Proteomes" id="UP000613840"/>
    </source>
</evidence>
<dbReference type="Proteomes" id="UP000613840">
    <property type="component" value="Unassembled WGS sequence"/>
</dbReference>
<gene>
    <name evidence="3" type="ORF">GCM10011575_37230</name>
</gene>
<dbReference type="InterPro" id="IPR009061">
    <property type="entry name" value="DNA-bd_dom_put_sf"/>
</dbReference>
<dbReference type="GO" id="GO:0003700">
    <property type="term" value="F:DNA-binding transcription factor activity"/>
    <property type="evidence" value="ECO:0007669"/>
    <property type="project" value="InterPro"/>
</dbReference>
<accession>A0A917SES7</accession>
<dbReference type="PROSITE" id="PS50937">
    <property type="entry name" value="HTH_MERR_2"/>
    <property type="match status" value="1"/>
</dbReference>
<reference evidence="3" key="2">
    <citation type="submission" date="2020-09" db="EMBL/GenBank/DDBJ databases">
        <authorList>
            <person name="Sun Q."/>
            <person name="Zhou Y."/>
        </authorList>
    </citation>
    <scope>NUCLEOTIDE SEQUENCE</scope>
    <source>
        <strain evidence="3">CGMCC 4.7306</strain>
    </source>
</reference>
<name>A0A917SES7_9ACTN</name>
<comment type="caution">
    <text evidence="3">The sequence shown here is derived from an EMBL/GenBank/DDBJ whole genome shotgun (WGS) entry which is preliminary data.</text>
</comment>
<feature type="domain" description="HTH merR-type" evidence="2">
    <location>
        <begin position="13"/>
        <end position="81"/>
    </location>
</feature>
<sequence>MPQTPAGPSAHPVYAISVAAELTGSGVQSLRLYEQIGLVEPARTPGGTRRYSDADIERVERIVELLGDGINLAGIGRVLELEAENAQLRARLADVNR</sequence>
<dbReference type="Gene3D" id="1.10.1660.10">
    <property type="match status" value="1"/>
</dbReference>
<dbReference type="GO" id="GO:0003677">
    <property type="term" value="F:DNA binding"/>
    <property type="evidence" value="ECO:0007669"/>
    <property type="project" value="UniProtKB-KW"/>
</dbReference>
<evidence type="ECO:0000313" key="3">
    <source>
        <dbReference type="EMBL" id="GGL75602.1"/>
    </source>
</evidence>
<dbReference type="PANTHER" id="PTHR30204:SF58">
    <property type="entry name" value="HTH-TYPE TRANSCRIPTIONAL REGULATOR YFMP"/>
    <property type="match status" value="1"/>
</dbReference>
<evidence type="ECO:0000256" key="1">
    <source>
        <dbReference type="ARBA" id="ARBA00023125"/>
    </source>
</evidence>
<evidence type="ECO:0000259" key="2">
    <source>
        <dbReference type="PROSITE" id="PS50937"/>
    </source>
</evidence>
<keyword evidence="1" id="KW-0238">DNA-binding</keyword>
<dbReference type="PANTHER" id="PTHR30204">
    <property type="entry name" value="REDOX-CYCLING DRUG-SENSING TRANSCRIPTIONAL ACTIVATOR SOXR"/>
    <property type="match status" value="1"/>
</dbReference>
<dbReference type="InterPro" id="IPR047057">
    <property type="entry name" value="MerR_fam"/>
</dbReference>
<reference evidence="3" key="1">
    <citation type="journal article" date="2014" name="Int. J. Syst. Evol. Microbiol.">
        <title>Complete genome sequence of Corynebacterium casei LMG S-19264T (=DSM 44701T), isolated from a smear-ripened cheese.</title>
        <authorList>
            <consortium name="US DOE Joint Genome Institute (JGI-PGF)"/>
            <person name="Walter F."/>
            <person name="Albersmeier A."/>
            <person name="Kalinowski J."/>
            <person name="Ruckert C."/>
        </authorList>
    </citation>
    <scope>NUCLEOTIDE SEQUENCE</scope>
    <source>
        <strain evidence="3">CGMCC 4.7306</strain>
    </source>
</reference>
<dbReference type="AlphaFoldDB" id="A0A917SES7"/>
<dbReference type="SMART" id="SM00422">
    <property type="entry name" value="HTH_MERR"/>
    <property type="match status" value="1"/>
</dbReference>
<dbReference type="RefSeq" id="WP_188896899.1">
    <property type="nucleotide sequence ID" value="NZ_BMMZ01000011.1"/>
</dbReference>
<dbReference type="SUPFAM" id="SSF46955">
    <property type="entry name" value="Putative DNA-binding domain"/>
    <property type="match status" value="1"/>
</dbReference>
<dbReference type="EMBL" id="BMMZ01000011">
    <property type="protein sequence ID" value="GGL75602.1"/>
    <property type="molecule type" value="Genomic_DNA"/>
</dbReference>
<dbReference type="Pfam" id="PF13411">
    <property type="entry name" value="MerR_1"/>
    <property type="match status" value="1"/>
</dbReference>
<organism evidence="3 4">
    <name type="scientific">Microlunatus endophyticus</name>
    <dbReference type="NCBI Taxonomy" id="1716077"/>
    <lineage>
        <taxon>Bacteria</taxon>
        <taxon>Bacillati</taxon>
        <taxon>Actinomycetota</taxon>
        <taxon>Actinomycetes</taxon>
        <taxon>Propionibacteriales</taxon>
        <taxon>Propionibacteriaceae</taxon>
        <taxon>Microlunatus</taxon>
    </lineage>
</organism>
<keyword evidence="4" id="KW-1185">Reference proteome</keyword>
<dbReference type="InterPro" id="IPR000551">
    <property type="entry name" value="MerR-type_HTH_dom"/>
</dbReference>